<dbReference type="RefSeq" id="WP_057749257.1">
    <property type="nucleotide sequence ID" value="NZ_LJYG01000085.1"/>
</dbReference>
<dbReference type="InterPro" id="IPR043428">
    <property type="entry name" value="LivM-like"/>
</dbReference>
<gene>
    <name evidence="7" type="ORF">AOQ71_19200</name>
</gene>
<comment type="subcellular location">
    <subcellularLocation>
        <location evidence="1">Cell membrane</location>
        <topology evidence="1">Multi-pass membrane protein</topology>
    </subcellularLocation>
</comment>
<dbReference type="CDD" id="cd06581">
    <property type="entry name" value="TM_PBP1_LivM_like"/>
    <property type="match status" value="1"/>
</dbReference>
<accession>A0A0R3DJQ9</accession>
<feature type="transmembrane region" description="Helical" evidence="6">
    <location>
        <begin position="294"/>
        <end position="313"/>
    </location>
</feature>
<evidence type="ECO:0000313" key="7">
    <source>
        <dbReference type="EMBL" id="KRQ10104.1"/>
    </source>
</evidence>
<evidence type="ECO:0000256" key="6">
    <source>
        <dbReference type="SAM" id="Phobius"/>
    </source>
</evidence>
<dbReference type="Proteomes" id="UP000051936">
    <property type="component" value="Unassembled WGS sequence"/>
</dbReference>
<reference evidence="7 8" key="1">
    <citation type="submission" date="2015-09" db="EMBL/GenBank/DDBJ databases">
        <title>Draft Genome Sequence of Bradyrhizobium manausense Strain BR 3351T, a Novel Symbiotic Nitrogen-Fixing Alphaproteobacterium Isolated from Brazilian Amazon Rain Forest.</title>
        <authorList>
            <person name="De Araujo J.L."/>
            <person name="Zilli J.E."/>
        </authorList>
    </citation>
    <scope>NUCLEOTIDE SEQUENCE [LARGE SCALE GENOMIC DNA]</scope>
    <source>
        <strain evidence="7 8">BR3351</strain>
    </source>
</reference>
<keyword evidence="2" id="KW-1003">Cell membrane</keyword>
<feature type="transmembrane region" description="Helical" evidence="6">
    <location>
        <begin position="172"/>
        <end position="190"/>
    </location>
</feature>
<keyword evidence="8" id="KW-1185">Reference proteome</keyword>
<keyword evidence="5 6" id="KW-0472">Membrane</keyword>
<dbReference type="PANTHER" id="PTHR30482:SF17">
    <property type="entry name" value="ABC TRANSPORTER ATP-BINDING PROTEIN"/>
    <property type="match status" value="1"/>
</dbReference>
<dbReference type="STRING" id="989370.AOQ71_19200"/>
<evidence type="ECO:0000313" key="8">
    <source>
        <dbReference type="Proteomes" id="UP000051936"/>
    </source>
</evidence>
<feature type="transmembrane region" description="Helical" evidence="6">
    <location>
        <begin position="93"/>
        <end position="115"/>
    </location>
</feature>
<comment type="caution">
    <text evidence="7">The sequence shown here is derived from an EMBL/GenBank/DDBJ whole genome shotgun (WGS) entry which is preliminary data.</text>
</comment>
<name>A0A0R3DJQ9_9BRAD</name>
<dbReference type="Pfam" id="PF02653">
    <property type="entry name" value="BPD_transp_2"/>
    <property type="match status" value="1"/>
</dbReference>
<dbReference type="PANTHER" id="PTHR30482">
    <property type="entry name" value="HIGH-AFFINITY BRANCHED-CHAIN AMINO ACID TRANSPORT SYSTEM PERMEASE"/>
    <property type="match status" value="1"/>
</dbReference>
<dbReference type="AlphaFoldDB" id="A0A0R3DJQ9"/>
<sequence>MSASSDVGYHAQRQARWHYGEAVFWLVVLACGFLFPSRYLIMTDILRLALFAISLDLILGYAGIVSLGHAAFFGVGAYAAGLLALHGIINEPVLALIAAGLAAMVLGFATSFLVIRGVDLTRLMVTLGIALLLEALAERFSNITGGTDGLQGIEMQPILGEIPFDMFGKAGFFYSLAVLFVLFLLARRIVHSPFGLSLRAIKNNPLRAAAIGIPVNRRLVAIYTLAAFYAGIAGALFTQTTAIASLDVFAFDRSADLMLVLVIGGTGYLYGGLIGAVIFRMLQEVFSTITPQYWQFWIGLVLVVIVLVGRQRLHYGVLFLPNLLIKQIAGRKAVVTVPESDA</sequence>
<evidence type="ECO:0000256" key="2">
    <source>
        <dbReference type="ARBA" id="ARBA00022475"/>
    </source>
</evidence>
<evidence type="ECO:0000256" key="4">
    <source>
        <dbReference type="ARBA" id="ARBA00022989"/>
    </source>
</evidence>
<feature type="transmembrane region" description="Helical" evidence="6">
    <location>
        <begin position="219"/>
        <end position="237"/>
    </location>
</feature>
<keyword evidence="4 6" id="KW-1133">Transmembrane helix</keyword>
<evidence type="ECO:0000256" key="5">
    <source>
        <dbReference type="ARBA" id="ARBA00023136"/>
    </source>
</evidence>
<dbReference type="InterPro" id="IPR001851">
    <property type="entry name" value="ABC_transp_permease"/>
</dbReference>
<evidence type="ECO:0000256" key="1">
    <source>
        <dbReference type="ARBA" id="ARBA00004651"/>
    </source>
</evidence>
<evidence type="ECO:0000256" key="3">
    <source>
        <dbReference type="ARBA" id="ARBA00022692"/>
    </source>
</evidence>
<dbReference type="GO" id="GO:0005886">
    <property type="term" value="C:plasma membrane"/>
    <property type="evidence" value="ECO:0007669"/>
    <property type="project" value="UniProtKB-SubCell"/>
</dbReference>
<organism evidence="7 8">
    <name type="scientific">Bradyrhizobium manausense</name>
    <dbReference type="NCBI Taxonomy" id="989370"/>
    <lineage>
        <taxon>Bacteria</taxon>
        <taxon>Pseudomonadati</taxon>
        <taxon>Pseudomonadota</taxon>
        <taxon>Alphaproteobacteria</taxon>
        <taxon>Hyphomicrobiales</taxon>
        <taxon>Nitrobacteraceae</taxon>
        <taxon>Bradyrhizobium</taxon>
    </lineage>
</organism>
<dbReference type="GO" id="GO:0015658">
    <property type="term" value="F:branched-chain amino acid transmembrane transporter activity"/>
    <property type="evidence" value="ECO:0007669"/>
    <property type="project" value="InterPro"/>
</dbReference>
<proteinExistence type="predicted"/>
<keyword evidence="3 6" id="KW-0812">Transmembrane</keyword>
<dbReference type="EMBL" id="LJYG01000085">
    <property type="protein sequence ID" value="KRQ10104.1"/>
    <property type="molecule type" value="Genomic_DNA"/>
</dbReference>
<feature type="transmembrane region" description="Helical" evidence="6">
    <location>
        <begin position="48"/>
        <end position="73"/>
    </location>
</feature>
<protein>
    <submittedName>
        <fullName evidence="7">ABC transporter permease</fullName>
    </submittedName>
</protein>
<feature type="transmembrane region" description="Helical" evidence="6">
    <location>
        <begin position="22"/>
        <end position="41"/>
    </location>
</feature>
<dbReference type="OrthoDB" id="7917346at2"/>
<feature type="transmembrane region" description="Helical" evidence="6">
    <location>
        <begin position="257"/>
        <end position="282"/>
    </location>
</feature>